<evidence type="ECO:0000313" key="3">
    <source>
        <dbReference type="Proteomes" id="UP000014254"/>
    </source>
</evidence>
<sequence length="489" mass="56394">MSTIHVDQDINKRLVNAVNKLKASKHVIVTKKLTSHYDYGMKEPCIRDRFRISMGLTTKDIHCQVVFDSSNYYTPPDIIFDKSVIITEVFDVEEQSALLPSDDWDLANENCLYNWLEDMVSKLRRPLKSISPSPPSVSPPKKKKKNWDIFDFNDSDDDFIISNKKTGSDDDLMPVESKGKSSGRNSGHKRLARNQSDEVKDTKRLKTFEPTNNTKAYAIVDSDEEIAGSSVYSKQASKHPYIDTDIESKKEVAESSMETEKTKSLKRNPYIDKASFLDFDFDDKPKDIERLKKNPYIDGYFEPMEIAKPKVEKPNKIDLMQKKTQSTSKMAAMRLQKEKQWGEDFMTLWMAKYKPHTLKMDVGDPSSVAMYMTFKIDKTTDEWTKYCSDKKIRRLEFRTAQDMMPTERIVQPKPLAPMIVQLNLVSTHLKVKLISVVNTSEKASDGVDSIDLTYELNQEHSVGFEFTRIKKAIKKQAVHFHLFQTKLKD</sequence>
<organism evidence="2 3">
    <name type="scientific">Mucor circinelloides f. circinelloides (strain 1006PhL)</name>
    <name type="common">Mucormycosis agent</name>
    <name type="synonym">Calyptromyces circinelloides</name>
    <dbReference type="NCBI Taxonomy" id="1220926"/>
    <lineage>
        <taxon>Eukaryota</taxon>
        <taxon>Fungi</taxon>
        <taxon>Fungi incertae sedis</taxon>
        <taxon>Mucoromycota</taxon>
        <taxon>Mucoromycotina</taxon>
        <taxon>Mucoromycetes</taxon>
        <taxon>Mucorales</taxon>
        <taxon>Mucorineae</taxon>
        <taxon>Mucoraceae</taxon>
        <taxon>Mucor</taxon>
    </lineage>
</organism>
<proteinExistence type="predicted"/>
<dbReference type="EMBL" id="KE124028">
    <property type="protein sequence ID" value="EPB84821.1"/>
    <property type="molecule type" value="Genomic_DNA"/>
</dbReference>
<protein>
    <submittedName>
        <fullName evidence="2">Uncharacterized protein</fullName>
    </submittedName>
</protein>
<dbReference type="InParanoid" id="S2J3W4"/>
<feature type="region of interest" description="Disordered" evidence="1">
    <location>
        <begin position="161"/>
        <end position="202"/>
    </location>
</feature>
<gene>
    <name evidence="2" type="ORF">HMPREF1544_08391</name>
</gene>
<dbReference type="VEuPathDB" id="FungiDB:HMPREF1544_08391"/>
<evidence type="ECO:0000256" key="1">
    <source>
        <dbReference type="SAM" id="MobiDB-lite"/>
    </source>
</evidence>
<keyword evidence="3" id="KW-1185">Reference proteome</keyword>
<dbReference type="Pfam" id="PF06113">
    <property type="entry name" value="BRE"/>
    <property type="match status" value="1"/>
</dbReference>
<name>S2J3W4_MUCC1</name>
<reference evidence="3" key="1">
    <citation type="submission" date="2013-05" db="EMBL/GenBank/DDBJ databases">
        <title>The Genome sequence of Mucor circinelloides f. circinelloides 1006PhL.</title>
        <authorList>
            <consortium name="The Broad Institute Genomics Platform"/>
            <person name="Cuomo C."/>
            <person name="Earl A."/>
            <person name="Findley K."/>
            <person name="Lee S.C."/>
            <person name="Walker B."/>
            <person name="Young S."/>
            <person name="Zeng Q."/>
            <person name="Gargeya S."/>
            <person name="Fitzgerald M."/>
            <person name="Haas B."/>
            <person name="Abouelleil A."/>
            <person name="Allen A.W."/>
            <person name="Alvarado L."/>
            <person name="Arachchi H.M."/>
            <person name="Berlin A.M."/>
            <person name="Chapman S.B."/>
            <person name="Gainer-Dewar J."/>
            <person name="Goldberg J."/>
            <person name="Griggs A."/>
            <person name="Gujja S."/>
            <person name="Hansen M."/>
            <person name="Howarth C."/>
            <person name="Imamovic A."/>
            <person name="Ireland A."/>
            <person name="Larimer J."/>
            <person name="McCowan C."/>
            <person name="Murphy C."/>
            <person name="Pearson M."/>
            <person name="Poon T.W."/>
            <person name="Priest M."/>
            <person name="Roberts A."/>
            <person name="Saif S."/>
            <person name="Shea T."/>
            <person name="Sisk P."/>
            <person name="Sykes S."/>
            <person name="Wortman J."/>
            <person name="Nusbaum C."/>
            <person name="Birren B."/>
        </authorList>
    </citation>
    <scope>NUCLEOTIDE SEQUENCE [LARGE SCALE GENOMIC DNA]</scope>
    <source>
        <strain evidence="3">1006PhL</strain>
    </source>
</reference>
<dbReference type="InterPro" id="IPR010358">
    <property type="entry name" value="BRE"/>
</dbReference>
<dbReference type="GO" id="GO:0070552">
    <property type="term" value="C:BRISC complex"/>
    <property type="evidence" value="ECO:0007669"/>
    <property type="project" value="InterPro"/>
</dbReference>
<dbReference type="AlphaFoldDB" id="S2J3W4"/>
<evidence type="ECO:0000313" key="2">
    <source>
        <dbReference type="EMBL" id="EPB84821.1"/>
    </source>
</evidence>
<dbReference type="OMA" id="EPCIRDR"/>
<dbReference type="OrthoDB" id="2381959at2759"/>
<dbReference type="Proteomes" id="UP000014254">
    <property type="component" value="Unassembled WGS sequence"/>
</dbReference>
<accession>S2J3W4</accession>